<dbReference type="AlphaFoldDB" id="A0A8S1QAQ0"/>
<dbReference type="EMBL" id="CAJJDN010000098">
    <property type="protein sequence ID" value="CAD8111440.1"/>
    <property type="molecule type" value="Genomic_DNA"/>
</dbReference>
<dbReference type="Proteomes" id="UP000692954">
    <property type="component" value="Unassembled WGS sequence"/>
</dbReference>
<protein>
    <recommendedName>
        <fullName evidence="1">FHA domain-containing protein</fullName>
    </recommendedName>
</protein>
<gene>
    <name evidence="2" type="ORF">PSON_ATCC_30995.1.T0980067</name>
</gene>
<comment type="caution">
    <text evidence="2">The sequence shown here is derived from an EMBL/GenBank/DDBJ whole genome shotgun (WGS) entry which is preliminary data.</text>
</comment>
<reference evidence="2" key="1">
    <citation type="submission" date="2021-01" db="EMBL/GenBank/DDBJ databases">
        <authorList>
            <consortium name="Genoscope - CEA"/>
            <person name="William W."/>
        </authorList>
    </citation>
    <scope>NUCLEOTIDE SEQUENCE</scope>
</reference>
<dbReference type="PROSITE" id="PS50006">
    <property type="entry name" value="FHA_DOMAIN"/>
    <property type="match status" value="1"/>
</dbReference>
<accession>A0A8S1QAQ0</accession>
<organism evidence="2 3">
    <name type="scientific">Paramecium sonneborni</name>
    <dbReference type="NCBI Taxonomy" id="65129"/>
    <lineage>
        <taxon>Eukaryota</taxon>
        <taxon>Sar</taxon>
        <taxon>Alveolata</taxon>
        <taxon>Ciliophora</taxon>
        <taxon>Intramacronucleata</taxon>
        <taxon>Oligohymenophorea</taxon>
        <taxon>Peniculida</taxon>
        <taxon>Parameciidae</taxon>
        <taxon>Paramecium</taxon>
    </lineage>
</organism>
<dbReference type="CDD" id="cd00060">
    <property type="entry name" value="FHA"/>
    <property type="match status" value="1"/>
</dbReference>
<keyword evidence="3" id="KW-1185">Reference proteome</keyword>
<evidence type="ECO:0000259" key="1">
    <source>
        <dbReference type="PROSITE" id="PS50006"/>
    </source>
</evidence>
<proteinExistence type="predicted"/>
<name>A0A8S1QAQ0_9CILI</name>
<feature type="domain" description="FHA" evidence="1">
    <location>
        <begin position="329"/>
        <end position="384"/>
    </location>
</feature>
<dbReference type="Pfam" id="PF00498">
    <property type="entry name" value="FHA"/>
    <property type="match status" value="1"/>
</dbReference>
<sequence>MNNENTEQLFSGVQAIKKTKAYSNKQNEILNNNTYKVIFFKKNKPILHHQSINSGHILVQVSNSLNKTQQFKPDYQAQIDLDAEVKCFSIGRQDKEQVDLDNNYSAVVLFNRVVCPNEEMMSPFHLLVDYSNLICVMTLEDHCNQFIHQLYSEKNPKTISFKTMELIARSIYQNKQKIRIQDISSMRGYPTFIQITRKCENQILEDNNIFRVGYQPQLTVRKIYSKFLHFFQRYSSLDNLIDMVFEALQSLQSKVQFSGIDESISELFMHIQDRTINKAEYLSQLEEENLMIQSKLYAALEKNCILLQTQRDENPIEHFLLVADQKNKFFFGRMEFSDISFQSTQVSRNHGTIEFDPATNNWIIMDGQMSSDSWKFSTFGVWLEIKPKTFYYIDPDQIIKVGSTNIKLKAMNLFINQEDTDNENQMEKMIKKREQEIEDLKNELLKL</sequence>
<evidence type="ECO:0000313" key="2">
    <source>
        <dbReference type="EMBL" id="CAD8111440.1"/>
    </source>
</evidence>
<dbReference type="InterPro" id="IPR000253">
    <property type="entry name" value="FHA_dom"/>
</dbReference>
<dbReference type="OrthoDB" id="307893at2759"/>
<evidence type="ECO:0000313" key="3">
    <source>
        <dbReference type="Proteomes" id="UP000692954"/>
    </source>
</evidence>